<dbReference type="Proteomes" id="UP000813462">
    <property type="component" value="Unassembled WGS sequence"/>
</dbReference>
<organism evidence="3 4">
    <name type="scientific">Ziziphus jujuba var. spinosa</name>
    <dbReference type="NCBI Taxonomy" id="714518"/>
    <lineage>
        <taxon>Eukaryota</taxon>
        <taxon>Viridiplantae</taxon>
        <taxon>Streptophyta</taxon>
        <taxon>Embryophyta</taxon>
        <taxon>Tracheophyta</taxon>
        <taxon>Spermatophyta</taxon>
        <taxon>Magnoliopsida</taxon>
        <taxon>eudicotyledons</taxon>
        <taxon>Gunneridae</taxon>
        <taxon>Pentapetalae</taxon>
        <taxon>rosids</taxon>
        <taxon>fabids</taxon>
        <taxon>Rosales</taxon>
        <taxon>Rhamnaceae</taxon>
        <taxon>Paliureae</taxon>
        <taxon>Ziziphus</taxon>
    </lineage>
</organism>
<sequence>MKTVIERYNKAKEEHYQQGNPTSEVKFWQREAAILRQQLQNLQENHRLTRLNNEIVKELIILYQNNRQMMGEELSSLSVKDLQNLENQLEMSLRGVRMKKDQILLDEIQELNRKGDLIHQENVELYKKASHSQSKWKSFKSQVYGTREMNGPNRNLLLTNSLGMGDDSHGPVHLQLSQPQQNHETPARATKLGYNSLHSHIMRIMTTNFLFIISNLLLKNLDPKLIFLTLQQTTTALMKMQKLLTGITSCLSTKWIMVRNYASIAMMWYKRRKIISKKTL</sequence>
<evidence type="ECO:0000313" key="4">
    <source>
        <dbReference type="Proteomes" id="UP000813462"/>
    </source>
</evidence>
<dbReference type="InterPro" id="IPR002487">
    <property type="entry name" value="TF_Kbox"/>
</dbReference>
<reference evidence="3" key="1">
    <citation type="journal article" date="2021" name="Front. Plant Sci.">
        <title>Chromosome-Scale Genome Assembly for Chinese Sour Jujube and Insights Into Its Genome Evolution and Domestication Signature.</title>
        <authorList>
            <person name="Shen L.-Y."/>
            <person name="Luo H."/>
            <person name="Wang X.-L."/>
            <person name="Wang X.-M."/>
            <person name="Qiu X.-J."/>
            <person name="Liu H."/>
            <person name="Zhou S.-S."/>
            <person name="Jia K.-H."/>
            <person name="Nie S."/>
            <person name="Bao Y.-T."/>
            <person name="Zhang R.-G."/>
            <person name="Yun Q.-Z."/>
            <person name="Chai Y.-H."/>
            <person name="Lu J.-Y."/>
            <person name="Li Y."/>
            <person name="Zhao S.-W."/>
            <person name="Mao J.-F."/>
            <person name="Jia S.-G."/>
            <person name="Mao Y.-M."/>
        </authorList>
    </citation>
    <scope>NUCLEOTIDE SEQUENCE</scope>
    <source>
        <strain evidence="3">AT0</strain>
        <tissue evidence="3">Leaf</tissue>
    </source>
</reference>
<evidence type="ECO:0000313" key="3">
    <source>
        <dbReference type="EMBL" id="KAH7524801.1"/>
    </source>
</evidence>
<dbReference type="GO" id="GO:0003700">
    <property type="term" value="F:DNA-binding transcription factor activity"/>
    <property type="evidence" value="ECO:0007669"/>
    <property type="project" value="InterPro"/>
</dbReference>
<gene>
    <name evidence="3" type="ORF">FEM48_Zijuj06G0157700</name>
</gene>
<keyword evidence="1" id="KW-0175">Coiled coil</keyword>
<feature type="domain" description="K-box" evidence="2">
    <location>
        <begin position="25"/>
        <end position="135"/>
    </location>
</feature>
<comment type="caution">
    <text evidence="3">The sequence shown here is derived from an EMBL/GenBank/DDBJ whole genome shotgun (WGS) entry which is preliminary data.</text>
</comment>
<dbReference type="PROSITE" id="PS51297">
    <property type="entry name" value="K_BOX"/>
    <property type="match status" value="1"/>
</dbReference>
<dbReference type="EMBL" id="JAEACU010000006">
    <property type="protein sequence ID" value="KAH7524801.1"/>
    <property type="molecule type" value="Genomic_DNA"/>
</dbReference>
<dbReference type="Pfam" id="PF01486">
    <property type="entry name" value="K-box"/>
    <property type="match status" value="1"/>
</dbReference>
<name>A0A978VA66_ZIZJJ</name>
<evidence type="ECO:0000256" key="1">
    <source>
        <dbReference type="SAM" id="Coils"/>
    </source>
</evidence>
<evidence type="ECO:0000259" key="2">
    <source>
        <dbReference type="PROSITE" id="PS51297"/>
    </source>
</evidence>
<protein>
    <recommendedName>
        <fullName evidence="2">K-box domain-containing protein</fullName>
    </recommendedName>
</protein>
<accession>A0A978VA66</accession>
<feature type="coiled-coil region" evidence="1">
    <location>
        <begin position="25"/>
        <end position="52"/>
    </location>
</feature>
<dbReference type="GO" id="GO:0005634">
    <property type="term" value="C:nucleus"/>
    <property type="evidence" value="ECO:0007669"/>
    <property type="project" value="InterPro"/>
</dbReference>
<dbReference type="AlphaFoldDB" id="A0A978VA66"/>
<proteinExistence type="predicted"/>